<dbReference type="Pfam" id="PF03908">
    <property type="entry name" value="Sec20"/>
    <property type="match status" value="1"/>
</dbReference>
<feature type="coiled-coil region" evidence="10">
    <location>
        <begin position="41"/>
        <end position="98"/>
    </location>
</feature>
<dbReference type="Proteomes" id="UP000620104">
    <property type="component" value="Unassembled WGS sequence"/>
</dbReference>
<dbReference type="InterPro" id="IPR005606">
    <property type="entry name" value="Sec20"/>
</dbReference>
<comment type="subcellular location">
    <subcellularLocation>
        <location evidence="1">Endoplasmic reticulum membrane</location>
        <topology evidence="1">Single-pass type IV membrane protein</topology>
    </subcellularLocation>
</comment>
<dbReference type="OrthoDB" id="46868at2759"/>
<evidence type="ECO:0000256" key="1">
    <source>
        <dbReference type="ARBA" id="ARBA00004163"/>
    </source>
</evidence>
<evidence type="ECO:0000259" key="13">
    <source>
        <dbReference type="Pfam" id="PF03908"/>
    </source>
</evidence>
<evidence type="ECO:0000256" key="2">
    <source>
        <dbReference type="ARBA" id="ARBA00022448"/>
    </source>
</evidence>
<feature type="domain" description="Sec20 C-terminal" evidence="13">
    <location>
        <begin position="144"/>
        <end position="234"/>
    </location>
</feature>
<dbReference type="AlphaFoldDB" id="A0A8H3YIL1"/>
<keyword evidence="5" id="KW-0931">ER-Golgi transport</keyword>
<evidence type="ECO:0000256" key="7">
    <source>
        <dbReference type="ARBA" id="ARBA00023054"/>
    </source>
</evidence>
<evidence type="ECO:0000256" key="10">
    <source>
        <dbReference type="SAM" id="Coils"/>
    </source>
</evidence>
<organism evidence="14 15">
    <name type="scientific">Naganishia liquefaciens</name>
    <dbReference type="NCBI Taxonomy" id="104408"/>
    <lineage>
        <taxon>Eukaryota</taxon>
        <taxon>Fungi</taxon>
        <taxon>Dikarya</taxon>
        <taxon>Basidiomycota</taxon>
        <taxon>Agaricomycotina</taxon>
        <taxon>Tremellomycetes</taxon>
        <taxon>Filobasidiales</taxon>
        <taxon>Filobasidiaceae</taxon>
        <taxon>Naganishia</taxon>
    </lineage>
</organism>
<feature type="compositionally biased region" description="Polar residues" evidence="11">
    <location>
        <begin position="128"/>
        <end position="140"/>
    </location>
</feature>
<evidence type="ECO:0000256" key="8">
    <source>
        <dbReference type="ARBA" id="ARBA00023136"/>
    </source>
</evidence>
<evidence type="ECO:0000313" key="14">
    <source>
        <dbReference type="EMBL" id="GHJ89307.1"/>
    </source>
</evidence>
<keyword evidence="8 12" id="KW-0472">Membrane</keyword>
<dbReference type="PANTHER" id="PTHR12825:SF0">
    <property type="entry name" value="VESICLE TRANSPORT PROTEIN SEC20"/>
    <property type="match status" value="1"/>
</dbReference>
<dbReference type="InterPro" id="IPR056173">
    <property type="entry name" value="Sec20_C"/>
</dbReference>
<evidence type="ECO:0000313" key="15">
    <source>
        <dbReference type="Proteomes" id="UP000620104"/>
    </source>
</evidence>
<protein>
    <recommendedName>
        <fullName evidence="13">Sec20 C-terminal domain-containing protein</fullName>
    </recommendedName>
</protein>
<dbReference type="EMBL" id="BLZA01000040">
    <property type="protein sequence ID" value="GHJ89307.1"/>
    <property type="molecule type" value="Genomic_DNA"/>
</dbReference>
<comment type="similarity">
    <text evidence="9">Belongs to the SEC20 family.</text>
</comment>
<evidence type="ECO:0000256" key="11">
    <source>
        <dbReference type="SAM" id="MobiDB-lite"/>
    </source>
</evidence>
<proteinExistence type="inferred from homology"/>
<keyword evidence="4" id="KW-0256">Endoplasmic reticulum</keyword>
<keyword evidence="3 12" id="KW-0812">Transmembrane</keyword>
<dbReference type="GO" id="GO:0005484">
    <property type="term" value="F:SNAP receptor activity"/>
    <property type="evidence" value="ECO:0007669"/>
    <property type="project" value="InterPro"/>
</dbReference>
<dbReference type="GO" id="GO:0031201">
    <property type="term" value="C:SNARE complex"/>
    <property type="evidence" value="ECO:0007669"/>
    <property type="project" value="TreeGrafter"/>
</dbReference>
<feature type="region of interest" description="Disordered" evidence="11">
    <location>
        <begin position="117"/>
        <end position="140"/>
    </location>
</feature>
<gene>
    <name evidence="14" type="ORF">NliqN6_5709</name>
</gene>
<name>A0A8H3YIL1_9TREE</name>
<evidence type="ECO:0000256" key="5">
    <source>
        <dbReference type="ARBA" id="ARBA00022892"/>
    </source>
</evidence>
<keyword evidence="7 10" id="KW-0175">Coiled coil</keyword>
<evidence type="ECO:0000256" key="3">
    <source>
        <dbReference type="ARBA" id="ARBA00022692"/>
    </source>
</evidence>
<evidence type="ECO:0000256" key="9">
    <source>
        <dbReference type="ARBA" id="ARBA00037934"/>
    </source>
</evidence>
<evidence type="ECO:0000256" key="4">
    <source>
        <dbReference type="ARBA" id="ARBA00022824"/>
    </source>
</evidence>
<keyword evidence="2" id="KW-0813">Transport</keyword>
<reference evidence="14" key="1">
    <citation type="submission" date="2020-07" db="EMBL/GenBank/DDBJ databases">
        <title>Draft Genome Sequence of a Deep-Sea Yeast, Naganishia (Cryptococcus) liquefaciens strain N6.</title>
        <authorList>
            <person name="Han Y.W."/>
            <person name="Kajitani R."/>
            <person name="Morimoto H."/>
            <person name="Parhat M."/>
            <person name="Tsubouchi H."/>
            <person name="Bakenova O."/>
            <person name="Ogata M."/>
            <person name="Argunhan B."/>
            <person name="Aoki R."/>
            <person name="Kajiwara S."/>
            <person name="Itoh T."/>
            <person name="Iwasaki H."/>
        </authorList>
    </citation>
    <scope>NUCLEOTIDE SEQUENCE</scope>
    <source>
        <strain evidence="14">N6</strain>
    </source>
</reference>
<dbReference type="PANTHER" id="PTHR12825">
    <property type="entry name" value="BNIP1-RELATED"/>
    <property type="match status" value="1"/>
</dbReference>
<keyword evidence="6 12" id="KW-1133">Transmembrane helix</keyword>
<dbReference type="GO" id="GO:0005789">
    <property type="term" value="C:endoplasmic reticulum membrane"/>
    <property type="evidence" value="ECO:0007669"/>
    <property type="project" value="UniProtKB-SubCell"/>
</dbReference>
<dbReference type="GO" id="GO:0006890">
    <property type="term" value="P:retrograde vesicle-mediated transport, Golgi to endoplasmic reticulum"/>
    <property type="evidence" value="ECO:0007669"/>
    <property type="project" value="InterPro"/>
</dbReference>
<comment type="caution">
    <text evidence="14">The sequence shown here is derived from an EMBL/GenBank/DDBJ whole genome shotgun (WGS) entry which is preliminary data.</text>
</comment>
<evidence type="ECO:0000256" key="6">
    <source>
        <dbReference type="ARBA" id="ARBA00022989"/>
    </source>
</evidence>
<accession>A0A8H3YIL1</accession>
<keyword evidence="15" id="KW-1185">Reference proteome</keyword>
<sequence length="321" mass="35685">MSLEPQQITASIRRRLADLQTYQLPRLRECKGPIDLQRELSAELKEDIRRIKRSLNELDALAYEQPTERERTQLMEICKELEGDLDQVHRDYREALLESTRKIKAATAATYELLPETSTAESAPISKAASTSHLHGQDDALQTKTNEVTDALRRTAASMRAELDRSVMATQLLDESSQTLRSTTGLYDTYSNLLTTSTRLVKQLEKADWYDKLIIFCALGFFFLVVAFIIKRRVLDRAVNGVGWWIGGSYRLMTGQWKGKAARAAATKGKDAVQSAVAASSVASAIGSRVSEAASQVFSTQVEAPVTGISEVRGGRIRNEL</sequence>
<feature type="transmembrane region" description="Helical" evidence="12">
    <location>
        <begin position="209"/>
        <end position="230"/>
    </location>
</feature>
<evidence type="ECO:0000256" key="12">
    <source>
        <dbReference type="SAM" id="Phobius"/>
    </source>
</evidence>